<dbReference type="InterPro" id="IPR018728">
    <property type="entry name" value="DUF2268"/>
</dbReference>
<accession>A0ABU1RXE1</accession>
<evidence type="ECO:0000313" key="2">
    <source>
        <dbReference type="EMBL" id="MDR6843442.1"/>
    </source>
</evidence>
<organism evidence="2 3">
    <name type="scientific">Flavobacterium granuli</name>
    <dbReference type="NCBI Taxonomy" id="280093"/>
    <lineage>
        <taxon>Bacteria</taxon>
        <taxon>Pseudomonadati</taxon>
        <taxon>Bacteroidota</taxon>
        <taxon>Flavobacteriia</taxon>
        <taxon>Flavobacteriales</taxon>
        <taxon>Flavobacteriaceae</taxon>
        <taxon>Flavobacterium</taxon>
    </lineage>
</organism>
<dbReference type="Pfam" id="PF10026">
    <property type="entry name" value="DUF2268"/>
    <property type="match status" value="1"/>
</dbReference>
<name>A0ABU1RXE1_9FLAO</name>
<evidence type="ECO:0000313" key="3">
    <source>
        <dbReference type="Proteomes" id="UP001261871"/>
    </source>
</evidence>
<feature type="domain" description="DUF2268" evidence="1">
    <location>
        <begin position="146"/>
        <end position="267"/>
    </location>
</feature>
<evidence type="ECO:0000259" key="1">
    <source>
        <dbReference type="Pfam" id="PF10026"/>
    </source>
</evidence>
<comment type="caution">
    <text evidence="2">The sequence shown here is derived from an EMBL/GenBank/DDBJ whole genome shotgun (WGS) entry which is preliminary data.</text>
</comment>
<gene>
    <name evidence="2" type="ORF">J2W95_000122</name>
</gene>
<keyword evidence="3" id="KW-1185">Reference proteome</keyword>
<proteinExistence type="predicted"/>
<sequence>MNKTLILVLTIFCLTEVAGQKKNFPQDPQDAKFETSDIQNFWKAFDSIQYANGNPFETYIKNGTIGLQGFIPNRIISADSLLNMVKRRKQDYEKIRGIEIKIKEQEKRIKPYFYALEYWYPNAVYPPVYFVVGRFNSGGTSSENGLLIGAEKLTSLDHLPELVIHESIHFQQKWPKGGKTNLLQQSILEGMADFIAELATGIKGNQEASKYGNEHKKELCREFAERMYRDDTQDWLYGTSGKDNRPNDLGYWIGYEIVKTYFDKADNKKLAVDHILNIEDYDRFLKESGYLEKYIK</sequence>
<protein>
    <recommendedName>
        <fullName evidence="1">DUF2268 domain-containing protein</fullName>
    </recommendedName>
</protein>
<dbReference type="EMBL" id="JAVDTX010000001">
    <property type="protein sequence ID" value="MDR6843442.1"/>
    <property type="molecule type" value="Genomic_DNA"/>
</dbReference>
<dbReference type="RefSeq" id="WP_310002853.1">
    <property type="nucleotide sequence ID" value="NZ_JAVDTX010000001.1"/>
</dbReference>
<reference evidence="2 3" key="1">
    <citation type="submission" date="2023-07" db="EMBL/GenBank/DDBJ databases">
        <title>Sorghum-associated microbial communities from plants grown in Nebraska, USA.</title>
        <authorList>
            <person name="Schachtman D."/>
        </authorList>
    </citation>
    <scope>NUCLEOTIDE SEQUENCE [LARGE SCALE GENOMIC DNA]</scope>
    <source>
        <strain evidence="2 3">BE124</strain>
    </source>
</reference>
<dbReference type="Proteomes" id="UP001261871">
    <property type="component" value="Unassembled WGS sequence"/>
</dbReference>